<dbReference type="GO" id="GO:0016787">
    <property type="term" value="F:hydrolase activity"/>
    <property type="evidence" value="ECO:0007669"/>
    <property type="project" value="UniProtKB-KW"/>
</dbReference>
<dbReference type="KEGG" id="paqt:E8L99_12960"/>
<evidence type="ECO:0000256" key="5">
    <source>
        <dbReference type="ARBA" id="ARBA00023459"/>
    </source>
</evidence>
<dbReference type="Pfam" id="PF18089">
    <property type="entry name" value="DAPG_hydrolase"/>
    <property type="match status" value="1"/>
</dbReference>
<name>A0A4D7QMG1_9HYPH</name>
<reference evidence="7 8" key="1">
    <citation type="submission" date="2019-04" db="EMBL/GenBank/DDBJ databases">
        <title>Phreatobacter aquaticus sp. nov.</title>
        <authorList>
            <person name="Choi A."/>
            <person name="Baek K."/>
        </authorList>
    </citation>
    <scope>NUCLEOTIDE SEQUENCE [LARGE SCALE GENOMIC DNA]</scope>
    <source>
        <strain evidence="7 8">NMCR1094</strain>
    </source>
</reference>
<proteinExistence type="inferred from homology"/>
<evidence type="ECO:0000313" key="7">
    <source>
        <dbReference type="EMBL" id="QCK88778.1"/>
    </source>
</evidence>
<dbReference type="EMBL" id="CP039865">
    <property type="protein sequence ID" value="QCK88778.1"/>
    <property type="molecule type" value="Genomic_DNA"/>
</dbReference>
<comment type="cofactor">
    <cofactor evidence="1">
        <name>Zn(2+)</name>
        <dbReference type="ChEBI" id="CHEBI:29105"/>
    </cofactor>
</comment>
<protein>
    <recommendedName>
        <fullName evidence="6">DAPG hydrolase PhiG domain-containing protein</fullName>
    </recommendedName>
</protein>
<evidence type="ECO:0000259" key="6">
    <source>
        <dbReference type="Pfam" id="PF18089"/>
    </source>
</evidence>
<organism evidence="7 8">
    <name type="scientific">Phreatobacter aquaticus</name>
    <dbReference type="NCBI Taxonomy" id="2570229"/>
    <lineage>
        <taxon>Bacteria</taxon>
        <taxon>Pseudomonadati</taxon>
        <taxon>Pseudomonadota</taxon>
        <taxon>Alphaproteobacteria</taxon>
        <taxon>Hyphomicrobiales</taxon>
        <taxon>Phreatobacteraceae</taxon>
        <taxon>Phreatobacter</taxon>
    </lineage>
</organism>
<evidence type="ECO:0000256" key="1">
    <source>
        <dbReference type="ARBA" id="ARBA00001947"/>
    </source>
</evidence>
<evidence type="ECO:0000256" key="2">
    <source>
        <dbReference type="ARBA" id="ARBA00022723"/>
    </source>
</evidence>
<dbReference type="GO" id="GO:0046872">
    <property type="term" value="F:metal ion binding"/>
    <property type="evidence" value="ECO:0007669"/>
    <property type="project" value="UniProtKB-KW"/>
</dbReference>
<dbReference type="OrthoDB" id="2052122at2"/>
<dbReference type="Proteomes" id="UP000298588">
    <property type="component" value="Chromosome"/>
</dbReference>
<evidence type="ECO:0000313" key="8">
    <source>
        <dbReference type="Proteomes" id="UP000298588"/>
    </source>
</evidence>
<evidence type="ECO:0000256" key="3">
    <source>
        <dbReference type="ARBA" id="ARBA00022801"/>
    </source>
</evidence>
<dbReference type="InterPro" id="IPR041526">
    <property type="entry name" value="DAPG_hydrolase"/>
</dbReference>
<keyword evidence="2" id="KW-0479">Metal-binding</keyword>
<comment type="similarity">
    <text evidence="5">Belongs to the DAPG/phloretin hydrolase family.</text>
</comment>
<gene>
    <name evidence="7" type="ORF">E8L99_12960</name>
</gene>
<keyword evidence="4" id="KW-0862">Zinc</keyword>
<keyword evidence="3" id="KW-0378">Hydrolase</keyword>
<sequence>MPVPLALPFALKPVSSAESGAETLPDGRTRYWIRHDIVRGVTPAMLVWWFQNLEGTIDFGGHSFNRYRFWHPGDHVHASYASRRPDGSIGPGAQIRLIEVLGRDPRYVVDTTTHIERLDEGGYIHNPELHGRTGLVRMEYRFEPTPTGTFYENSLTIGSPAAWYGLIRPLVTRFGFTPAQGQAWLRHNIEEVGMFENFLPGLYKAETGKSH</sequence>
<accession>A0A4D7QMG1</accession>
<feature type="domain" description="DAPG hydrolase PhiG" evidence="6">
    <location>
        <begin position="16"/>
        <end position="81"/>
    </location>
</feature>
<keyword evidence="8" id="KW-1185">Reference proteome</keyword>
<dbReference type="AlphaFoldDB" id="A0A4D7QMG1"/>
<evidence type="ECO:0000256" key="4">
    <source>
        <dbReference type="ARBA" id="ARBA00022833"/>
    </source>
</evidence>